<dbReference type="Gramene" id="OE9A012615T1">
    <property type="protein sequence ID" value="OE9A012615C1"/>
    <property type="gene ID" value="OE9A012615"/>
</dbReference>
<dbReference type="EMBL" id="CACTIH010010826">
    <property type="protein sequence ID" value="CAA3033726.1"/>
    <property type="molecule type" value="Genomic_DNA"/>
</dbReference>
<evidence type="ECO:0000313" key="1">
    <source>
        <dbReference type="EMBL" id="CAA3033726.1"/>
    </source>
</evidence>
<gene>
    <name evidence="1" type="ORF">OLEA9_A012615</name>
</gene>
<organism evidence="1 2">
    <name type="scientific">Olea europaea subsp. europaea</name>
    <dbReference type="NCBI Taxonomy" id="158383"/>
    <lineage>
        <taxon>Eukaryota</taxon>
        <taxon>Viridiplantae</taxon>
        <taxon>Streptophyta</taxon>
        <taxon>Embryophyta</taxon>
        <taxon>Tracheophyta</taxon>
        <taxon>Spermatophyta</taxon>
        <taxon>Magnoliopsida</taxon>
        <taxon>eudicotyledons</taxon>
        <taxon>Gunneridae</taxon>
        <taxon>Pentapetalae</taxon>
        <taxon>asterids</taxon>
        <taxon>lamiids</taxon>
        <taxon>Lamiales</taxon>
        <taxon>Oleaceae</taxon>
        <taxon>Oleeae</taxon>
        <taxon>Olea</taxon>
    </lineage>
</organism>
<name>A0A8S0VNQ4_OLEEU</name>
<comment type="caution">
    <text evidence="1">The sequence shown here is derived from an EMBL/GenBank/DDBJ whole genome shotgun (WGS) entry which is preliminary data.</text>
</comment>
<sequence>EVDYTEAIATGLRWPEVETSAATVDRRLLRRQRWFQGSESTTRDSKDRMQEVDFTAAICRSCCRSLSLQWQF</sequence>
<reference evidence="1 2" key="1">
    <citation type="submission" date="2019-12" db="EMBL/GenBank/DDBJ databases">
        <authorList>
            <person name="Alioto T."/>
            <person name="Alioto T."/>
            <person name="Gomez Garrido J."/>
        </authorList>
    </citation>
    <scope>NUCLEOTIDE SEQUENCE [LARGE SCALE GENOMIC DNA]</scope>
</reference>
<dbReference type="Proteomes" id="UP000594638">
    <property type="component" value="Unassembled WGS sequence"/>
</dbReference>
<proteinExistence type="predicted"/>
<accession>A0A8S0VNQ4</accession>
<protein>
    <submittedName>
        <fullName evidence="1">Uncharacterized protein</fullName>
    </submittedName>
</protein>
<feature type="non-terminal residue" evidence="1">
    <location>
        <position position="1"/>
    </location>
</feature>
<keyword evidence="2" id="KW-1185">Reference proteome</keyword>
<dbReference type="AlphaFoldDB" id="A0A8S0VNQ4"/>
<evidence type="ECO:0000313" key="2">
    <source>
        <dbReference type="Proteomes" id="UP000594638"/>
    </source>
</evidence>